<dbReference type="STRING" id="28110.KU46_986"/>
<dbReference type="NCBIfam" id="TIGR00257">
    <property type="entry name" value="IMPACT_YIGZ"/>
    <property type="match status" value="1"/>
</dbReference>
<dbReference type="InterPro" id="IPR020568">
    <property type="entry name" value="Ribosomal_Su5_D2-typ_SF"/>
</dbReference>
<dbReference type="InterPro" id="IPR020569">
    <property type="entry name" value="UPF0029_Impact_CS"/>
</dbReference>
<dbReference type="AlphaFoldDB" id="A0A0B6D444"/>
<dbReference type="Pfam" id="PF01205">
    <property type="entry name" value="Impact_N"/>
    <property type="match status" value="1"/>
</dbReference>
<evidence type="ECO:0000259" key="2">
    <source>
        <dbReference type="Pfam" id="PF01205"/>
    </source>
</evidence>
<sequence length="200" mass="22468">MNSYKTIFENLEFEISPIKKSRFISFVYKVASHEEVLEAIDNAKIIYPGANHYCWAYSLVDNNQLRFSDDGEPNGSAGKPILSHIQGLGISNVLVVVVRYFGGTKLGVGGLVRAYGQAAKEGLALAKTIYVEPQSEILIEYDYSETVNVDNLLNRYNIQIIKENYSNLISKVIKICTSEKSIFLEEITNITKGRVKVIEY</sequence>
<dbReference type="InterPro" id="IPR035647">
    <property type="entry name" value="EFG_III/V"/>
</dbReference>
<comment type="similarity">
    <text evidence="1">Belongs to the IMPACT family.</text>
</comment>
<dbReference type="InterPro" id="IPR015796">
    <property type="entry name" value="Impact_YigZ-like"/>
</dbReference>
<dbReference type="RefSeq" id="WP_044525710.1">
    <property type="nucleotide sequence ID" value="NZ_CP009440.1"/>
</dbReference>
<dbReference type="GO" id="GO:0005737">
    <property type="term" value="C:cytoplasm"/>
    <property type="evidence" value="ECO:0007669"/>
    <property type="project" value="TreeGrafter"/>
</dbReference>
<dbReference type="GO" id="GO:0006446">
    <property type="term" value="P:regulation of translational initiation"/>
    <property type="evidence" value="ECO:0007669"/>
    <property type="project" value="TreeGrafter"/>
</dbReference>
<protein>
    <recommendedName>
        <fullName evidence="2">Impact N-terminal domain-containing protein</fullName>
    </recommendedName>
</protein>
<accession>A0A0B6D444</accession>
<reference evidence="3 4" key="1">
    <citation type="journal article" date="2015" name="Genome Announc.">
        <title>Genome sequencing of 18 francisella strains to aid in assay development and testing.</title>
        <authorList>
            <person name="Johnson S.L."/>
            <person name="Daligault H.E."/>
            <person name="Davenport K.W."/>
            <person name="Coyne S.R."/>
            <person name="Frey K.G."/>
            <person name="Koroleva G.I."/>
            <person name="Broomall S.M."/>
            <person name="Bishop-Lilly K.A."/>
            <person name="Bruce D.C."/>
            <person name="Chertkov O."/>
            <person name="Freitas T."/>
            <person name="Jaissle J."/>
            <person name="Ladner J.T."/>
            <person name="Rosenzweig C.N."/>
            <person name="Gibbons H.S."/>
            <person name="Palacios G.F."/>
            <person name="Redden C.L."/>
            <person name="Xu Y."/>
            <person name="Minogue T.D."/>
            <person name="Chain P.S."/>
        </authorList>
    </citation>
    <scope>NUCLEOTIDE SEQUENCE [LARGE SCALE GENOMIC DNA]</scope>
    <source>
        <strain evidence="3 4">GA01-2794</strain>
    </source>
</reference>
<dbReference type="InterPro" id="IPR001498">
    <property type="entry name" value="Impact_N"/>
</dbReference>
<dbReference type="PANTHER" id="PTHR16301:SF20">
    <property type="entry name" value="IMPACT FAMILY MEMBER YIGZ"/>
    <property type="match status" value="1"/>
</dbReference>
<dbReference type="OrthoDB" id="9813771at2"/>
<evidence type="ECO:0000313" key="3">
    <source>
        <dbReference type="EMBL" id="AJI53092.1"/>
    </source>
</evidence>
<dbReference type="Gene3D" id="3.30.70.240">
    <property type="match status" value="1"/>
</dbReference>
<dbReference type="SUPFAM" id="SSF54980">
    <property type="entry name" value="EF-G C-terminal domain-like"/>
    <property type="match status" value="1"/>
</dbReference>
<evidence type="ECO:0000256" key="1">
    <source>
        <dbReference type="ARBA" id="ARBA00007665"/>
    </source>
</evidence>
<dbReference type="SUPFAM" id="SSF54211">
    <property type="entry name" value="Ribosomal protein S5 domain 2-like"/>
    <property type="match status" value="1"/>
</dbReference>
<dbReference type="PROSITE" id="PS00910">
    <property type="entry name" value="UPF0029"/>
    <property type="match status" value="1"/>
</dbReference>
<name>A0A0B6D444_9GAMM</name>
<gene>
    <name evidence="3" type="ORF">LA55_455</name>
</gene>
<dbReference type="KEGG" id="fpz:LA55_455"/>
<dbReference type="EMBL" id="CP009440">
    <property type="protein sequence ID" value="AJI53092.1"/>
    <property type="molecule type" value="Genomic_DNA"/>
</dbReference>
<dbReference type="Proteomes" id="UP000031830">
    <property type="component" value="Chromosome"/>
</dbReference>
<dbReference type="GO" id="GO:0043168">
    <property type="term" value="F:anion binding"/>
    <property type="evidence" value="ECO:0007669"/>
    <property type="project" value="UniProtKB-ARBA"/>
</dbReference>
<dbReference type="GO" id="GO:0032561">
    <property type="term" value="F:guanyl ribonucleotide binding"/>
    <property type="evidence" value="ECO:0007669"/>
    <property type="project" value="UniProtKB-ARBA"/>
</dbReference>
<dbReference type="InterPro" id="IPR023582">
    <property type="entry name" value="Impact"/>
</dbReference>
<evidence type="ECO:0000313" key="4">
    <source>
        <dbReference type="Proteomes" id="UP000031830"/>
    </source>
</evidence>
<organism evidence="3 4">
    <name type="scientific">Francisella philomiragia</name>
    <dbReference type="NCBI Taxonomy" id="28110"/>
    <lineage>
        <taxon>Bacteria</taxon>
        <taxon>Pseudomonadati</taxon>
        <taxon>Pseudomonadota</taxon>
        <taxon>Gammaproteobacteria</taxon>
        <taxon>Thiotrichales</taxon>
        <taxon>Francisellaceae</taxon>
        <taxon>Francisella</taxon>
    </lineage>
</organism>
<dbReference type="InterPro" id="IPR036956">
    <property type="entry name" value="Impact_N_sf"/>
</dbReference>
<feature type="domain" description="Impact N-terminal" evidence="2">
    <location>
        <begin position="19"/>
        <end position="122"/>
    </location>
</feature>
<dbReference type="PANTHER" id="PTHR16301">
    <property type="entry name" value="IMPACT-RELATED"/>
    <property type="match status" value="1"/>
</dbReference>
<dbReference type="GO" id="GO:0017111">
    <property type="term" value="F:ribonucleoside triphosphate phosphatase activity"/>
    <property type="evidence" value="ECO:0007669"/>
    <property type="project" value="UniProtKB-ARBA"/>
</dbReference>
<dbReference type="Gene3D" id="3.30.230.30">
    <property type="entry name" value="Impact, N-terminal domain"/>
    <property type="match status" value="1"/>
</dbReference>
<proteinExistence type="inferred from homology"/>